<reference evidence="1" key="1">
    <citation type="submission" date="2018-05" db="EMBL/GenBank/DDBJ databases">
        <authorList>
            <person name="Lanie J.A."/>
            <person name="Ng W.-L."/>
            <person name="Kazmierczak K.M."/>
            <person name="Andrzejewski T.M."/>
            <person name="Davidsen T.M."/>
            <person name="Wayne K.J."/>
            <person name="Tettelin H."/>
            <person name="Glass J.I."/>
            <person name="Rusch D."/>
            <person name="Podicherti R."/>
            <person name="Tsui H.-C.T."/>
            <person name="Winkler M.E."/>
        </authorList>
    </citation>
    <scope>NUCLEOTIDE SEQUENCE</scope>
</reference>
<dbReference type="EMBL" id="UINC01105368">
    <property type="protein sequence ID" value="SVC69251.1"/>
    <property type="molecule type" value="Genomic_DNA"/>
</dbReference>
<protein>
    <submittedName>
        <fullName evidence="1">Uncharacterized protein</fullName>
    </submittedName>
</protein>
<name>A0A382PBK6_9ZZZZ</name>
<gene>
    <name evidence="1" type="ORF">METZ01_LOCUS322105</name>
</gene>
<organism evidence="1">
    <name type="scientific">marine metagenome</name>
    <dbReference type="NCBI Taxonomy" id="408172"/>
    <lineage>
        <taxon>unclassified sequences</taxon>
        <taxon>metagenomes</taxon>
        <taxon>ecological metagenomes</taxon>
    </lineage>
</organism>
<sequence>SLSVESPPQATNSVRNAIDKTTLAVLCIDEHSRQYMAILHCREQSMDPAHTMAPVRDYNAAARKIDRALM</sequence>
<accession>A0A382PBK6</accession>
<proteinExistence type="predicted"/>
<feature type="non-terminal residue" evidence="1">
    <location>
        <position position="1"/>
    </location>
</feature>
<dbReference type="AlphaFoldDB" id="A0A382PBK6"/>
<evidence type="ECO:0000313" key="1">
    <source>
        <dbReference type="EMBL" id="SVC69251.1"/>
    </source>
</evidence>